<evidence type="ECO:0000313" key="12">
    <source>
        <dbReference type="EMBL" id="AOS61068.1"/>
    </source>
</evidence>
<dbReference type="EMBL" id="CP014859">
    <property type="protein sequence ID" value="AOS61068.1"/>
    <property type="molecule type" value="Genomic_DNA"/>
</dbReference>
<evidence type="ECO:0000256" key="7">
    <source>
        <dbReference type="ARBA" id="ARBA00022824"/>
    </source>
</evidence>
<keyword evidence="4 12" id="KW-0328">Glycosyltransferase</keyword>
<evidence type="ECO:0000313" key="13">
    <source>
        <dbReference type="Proteomes" id="UP000095210"/>
    </source>
</evidence>
<feature type="transmembrane region" description="Helical" evidence="11">
    <location>
        <begin position="340"/>
        <end position="358"/>
    </location>
</feature>
<dbReference type="Pfam" id="PF26314">
    <property type="entry name" value="MptA_B_family"/>
    <property type="match status" value="1"/>
</dbReference>
<feature type="transmembrane region" description="Helical" evidence="11">
    <location>
        <begin position="169"/>
        <end position="191"/>
    </location>
</feature>
<organism evidence="12 13">
    <name type="scientific">Actinoalloteichus hymeniacidonis</name>
    <dbReference type="NCBI Taxonomy" id="340345"/>
    <lineage>
        <taxon>Bacteria</taxon>
        <taxon>Bacillati</taxon>
        <taxon>Actinomycetota</taxon>
        <taxon>Actinomycetes</taxon>
        <taxon>Pseudonocardiales</taxon>
        <taxon>Pseudonocardiaceae</taxon>
        <taxon>Actinoalloteichus</taxon>
    </lineage>
</organism>
<accession>A0AAC9HL13</accession>
<evidence type="ECO:0000256" key="10">
    <source>
        <dbReference type="SAM" id="MobiDB-lite"/>
    </source>
</evidence>
<dbReference type="PANTHER" id="PTHR12468:SF2">
    <property type="entry name" value="GPI MANNOSYLTRANSFERASE 2"/>
    <property type="match status" value="1"/>
</dbReference>
<gene>
    <name evidence="12" type="ORF">TL08_01130</name>
</gene>
<keyword evidence="13" id="KW-1185">Reference proteome</keyword>
<feature type="transmembrane region" description="Helical" evidence="11">
    <location>
        <begin position="253"/>
        <end position="272"/>
    </location>
</feature>
<dbReference type="PANTHER" id="PTHR12468">
    <property type="entry name" value="GPI MANNOSYLTRANSFERASE 2"/>
    <property type="match status" value="1"/>
</dbReference>
<evidence type="ECO:0000256" key="8">
    <source>
        <dbReference type="ARBA" id="ARBA00022989"/>
    </source>
</evidence>
<evidence type="ECO:0000256" key="3">
    <source>
        <dbReference type="ARBA" id="ARBA00022502"/>
    </source>
</evidence>
<evidence type="ECO:0000256" key="2">
    <source>
        <dbReference type="ARBA" id="ARBA00004687"/>
    </source>
</evidence>
<evidence type="ECO:0000256" key="6">
    <source>
        <dbReference type="ARBA" id="ARBA00022692"/>
    </source>
</evidence>
<dbReference type="GO" id="GO:0006506">
    <property type="term" value="P:GPI anchor biosynthetic process"/>
    <property type="evidence" value="ECO:0007669"/>
    <property type="project" value="UniProtKB-KW"/>
</dbReference>
<dbReference type="GO" id="GO:0000009">
    <property type="term" value="F:alpha-1,6-mannosyltransferase activity"/>
    <property type="evidence" value="ECO:0007669"/>
    <property type="project" value="InterPro"/>
</dbReference>
<sequence length="413" mass="43611">MRSTTAAEDARDGSTTGSGAEQGRPSPISRLWEWAQRHPRAVRIGELAAPAVVYLALRQLGLWVLGWMAAQHGESPLSERTAWDGQWYLSIAEHGYANVSPELYDAFGQRTEDTATAFFPGYPGLIRLLAALPGGEHVASALLISLVSGVALAYALMRLAAAAGGDRRTGLILIALFTCTPLSISLSMAYSEALFCALAAWALVGVVERRWLLAGFCCAAAGLVRPTAAALILIVGIAALTAVLHRRDGWRPWAAGLLAPLGMLGYLGWVGLRTGSVTGWFDVQEAGWGSQFDGGAATLRFTIQVLADGSSVLEVGTVALLLAAIVAIVASIRMRLPWPLVGYGIAVFIMDIGSNGLMNSKARLLLPAFTLLLPVAISLARRRPSTALSVVATVALAGSWFGAYALVAWPYAT</sequence>
<keyword evidence="3" id="KW-0337">GPI-anchor biosynthesis</keyword>
<feature type="transmembrane region" description="Helical" evidence="11">
    <location>
        <begin position="138"/>
        <end position="157"/>
    </location>
</feature>
<dbReference type="KEGG" id="ahm:TL08_01130"/>
<evidence type="ECO:0000256" key="1">
    <source>
        <dbReference type="ARBA" id="ARBA00004477"/>
    </source>
</evidence>
<reference evidence="13" key="1">
    <citation type="submission" date="2016-03" db="EMBL/GenBank/DDBJ databases">
        <title>Complete genome sequence of the type strain Actinoalloteichus hymeniacidonis DSM 45092.</title>
        <authorList>
            <person name="Schaffert L."/>
            <person name="Albersmeier A."/>
            <person name="Winkler A."/>
            <person name="Kalinowski J."/>
            <person name="Zotchev S."/>
            <person name="Ruckert C."/>
        </authorList>
    </citation>
    <scope>NUCLEOTIDE SEQUENCE [LARGE SCALE GENOMIC DNA]</scope>
    <source>
        <strain evidence="13">HPA177(T) (DSM 45092(T))</strain>
    </source>
</reference>
<protein>
    <submittedName>
        <fullName evidence="12">Dolichyl-phosphate-mannose-protein mannosyltransferase</fullName>
    </submittedName>
</protein>
<feature type="region of interest" description="Disordered" evidence="10">
    <location>
        <begin position="1"/>
        <end position="26"/>
    </location>
</feature>
<keyword evidence="8 11" id="KW-1133">Transmembrane helix</keyword>
<evidence type="ECO:0000256" key="11">
    <source>
        <dbReference type="SAM" id="Phobius"/>
    </source>
</evidence>
<keyword evidence="6 11" id="KW-0812">Transmembrane</keyword>
<keyword evidence="9 11" id="KW-0472">Membrane</keyword>
<evidence type="ECO:0000256" key="5">
    <source>
        <dbReference type="ARBA" id="ARBA00022679"/>
    </source>
</evidence>
<dbReference type="GO" id="GO:0004376">
    <property type="term" value="F:GPI mannosyltransferase activity"/>
    <property type="evidence" value="ECO:0007669"/>
    <property type="project" value="InterPro"/>
</dbReference>
<keyword evidence="5" id="KW-0808">Transferase</keyword>
<name>A0AAC9HL13_9PSEU</name>
<dbReference type="Proteomes" id="UP000095210">
    <property type="component" value="Chromosome"/>
</dbReference>
<dbReference type="GO" id="GO:0016020">
    <property type="term" value="C:membrane"/>
    <property type="evidence" value="ECO:0007669"/>
    <property type="project" value="GOC"/>
</dbReference>
<evidence type="ECO:0000256" key="9">
    <source>
        <dbReference type="ARBA" id="ARBA00023136"/>
    </source>
</evidence>
<proteinExistence type="predicted"/>
<feature type="transmembrane region" description="Helical" evidence="11">
    <location>
        <begin position="364"/>
        <end position="380"/>
    </location>
</feature>
<feature type="transmembrane region" description="Helical" evidence="11">
    <location>
        <begin position="211"/>
        <end position="241"/>
    </location>
</feature>
<dbReference type="InterPro" id="IPR007315">
    <property type="entry name" value="PIG-V/Gpi18"/>
</dbReference>
<comment type="pathway">
    <text evidence="2">Glycolipid biosynthesis; glycosylphosphatidylinositol-anchor biosynthesis.</text>
</comment>
<feature type="transmembrane region" description="Helical" evidence="11">
    <location>
        <begin position="387"/>
        <end position="412"/>
    </location>
</feature>
<keyword evidence="7" id="KW-0256">Endoplasmic reticulum</keyword>
<dbReference type="AlphaFoldDB" id="A0AAC9HL13"/>
<feature type="transmembrane region" description="Helical" evidence="11">
    <location>
        <begin position="315"/>
        <end position="333"/>
    </location>
</feature>
<evidence type="ECO:0000256" key="4">
    <source>
        <dbReference type="ARBA" id="ARBA00022676"/>
    </source>
</evidence>
<comment type="subcellular location">
    <subcellularLocation>
        <location evidence="1">Endoplasmic reticulum membrane</location>
        <topology evidence="1">Multi-pass membrane protein</topology>
    </subcellularLocation>
</comment>